<dbReference type="Gene3D" id="3.40.109.10">
    <property type="entry name" value="NADH Oxidase"/>
    <property type="match status" value="1"/>
</dbReference>
<feature type="region of interest" description="Disordered" evidence="1">
    <location>
        <begin position="423"/>
        <end position="442"/>
    </location>
</feature>
<accession>A0ABQ1IUU1</accession>
<dbReference type="PROSITE" id="PS51318">
    <property type="entry name" value="TAT"/>
    <property type="match status" value="1"/>
</dbReference>
<dbReference type="InterPro" id="IPR000415">
    <property type="entry name" value="Nitroreductase-like"/>
</dbReference>
<sequence length="442" mass="46049">MMRRNGDEHMKPARRRLLKLGVGGGVGVLAAGGLLAVDALRPPRLAVRPWQAAADDGPVDLAAGLAADLRVRLLARAILAPNPHNRQPWLFTLPAGQPDLVAIGCDLDKRLPETDPFDRQITIGFGCLIELLRLVALAQGVAVSIQPLPEGMPDTRAGGRLDARPVALVRFDRAGTVSDADRAAALRLVDALPDRRSTKEPFDDRALTGTEASAVLGLAAGAAGTAGGGWAGAPAAPAAMIAPAVVAAVRAIAWQAWVIEAETPAAFMESVRLMRIGRAEIDANPDGIALGGPKLQLLHRLGLLSRTDLADPDSDATALGRQIYDRMIAQTPAFLAVATADDGGRASELAAGAAWMRLDLAAAASGLAVHPVSQALQEFPEMAPAFQAMHQTVMAAGGPAFRQSLPAVAGDANLRLQMLGRFGHGPHIPPSPRHPVSAALRT</sequence>
<evidence type="ECO:0000313" key="3">
    <source>
        <dbReference type="Proteomes" id="UP000603352"/>
    </source>
</evidence>
<gene>
    <name evidence="2" type="ORF">GCM10011505_35180</name>
</gene>
<evidence type="ECO:0000256" key="1">
    <source>
        <dbReference type="SAM" id="MobiDB-lite"/>
    </source>
</evidence>
<dbReference type="InterPro" id="IPR006311">
    <property type="entry name" value="TAT_signal"/>
</dbReference>
<evidence type="ECO:0008006" key="4">
    <source>
        <dbReference type="Google" id="ProtNLM"/>
    </source>
</evidence>
<dbReference type="RefSeq" id="WP_188580225.1">
    <property type="nucleotide sequence ID" value="NZ_BMDZ01000046.1"/>
</dbReference>
<protein>
    <recommendedName>
        <fullName evidence="4">Twin-arginine translocation pathway signal protein</fullName>
    </recommendedName>
</protein>
<keyword evidence="3" id="KW-1185">Reference proteome</keyword>
<organism evidence="2 3">
    <name type="scientific">Tistrella bauzanensis</name>
    <dbReference type="NCBI Taxonomy" id="657419"/>
    <lineage>
        <taxon>Bacteria</taxon>
        <taxon>Pseudomonadati</taxon>
        <taxon>Pseudomonadota</taxon>
        <taxon>Alphaproteobacteria</taxon>
        <taxon>Geminicoccales</taxon>
        <taxon>Geminicoccaceae</taxon>
        <taxon>Tistrella</taxon>
    </lineage>
</organism>
<name>A0ABQ1IUU1_9PROT</name>
<evidence type="ECO:0000313" key="2">
    <source>
        <dbReference type="EMBL" id="GGB51060.1"/>
    </source>
</evidence>
<dbReference type="Proteomes" id="UP000603352">
    <property type="component" value="Unassembled WGS sequence"/>
</dbReference>
<dbReference type="SUPFAM" id="SSF55469">
    <property type="entry name" value="FMN-dependent nitroreductase-like"/>
    <property type="match status" value="1"/>
</dbReference>
<dbReference type="EMBL" id="BMDZ01000046">
    <property type="protein sequence ID" value="GGB51060.1"/>
    <property type="molecule type" value="Genomic_DNA"/>
</dbReference>
<comment type="caution">
    <text evidence="2">The sequence shown here is derived from an EMBL/GenBank/DDBJ whole genome shotgun (WGS) entry which is preliminary data.</text>
</comment>
<reference evidence="3" key="1">
    <citation type="journal article" date="2019" name="Int. J. Syst. Evol. Microbiol.">
        <title>The Global Catalogue of Microorganisms (GCM) 10K type strain sequencing project: providing services to taxonomists for standard genome sequencing and annotation.</title>
        <authorList>
            <consortium name="The Broad Institute Genomics Platform"/>
            <consortium name="The Broad Institute Genome Sequencing Center for Infectious Disease"/>
            <person name="Wu L."/>
            <person name="Ma J."/>
        </authorList>
    </citation>
    <scope>NUCLEOTIDE SEQUENCE [LARGE SCALE GENOMIC DNA]</scope>
    <source>
        <strain evidence="3">CGMCC 1.10188</strain>
    </source>
</reference>
<proteinExistence type="predicted"/>